<dbReference type="PANTHER" id="PTHR30465:SF0">
    <property type="entry name" value="OLIGOPEPTIDE TRANSPORT SYSTEM PERMEASE PROTEIN APPB"/>
    <property type="match status" value="1"/>
</dbReference>
<keyword evidence="5 7" id="KW-1133">Transmembrane helix</keyword>
<evidence type="ECO:0000259" key="8">
    <source>
        <dbReference type="PROSITE" id="PS50928"/>
    </source>
</evidence>
<evidence type="ECO:0000256" key="2">
    <source>
        <dbReference type="ARBA" id="ARBA00022448"/>
    </source>
</evidence>
<protein>
    <submittedName>
        <fullName evidence="9">ABC transporter permease subunit</fullName>
    </submittedName>
</protein>
<evidence type="ECO:0000256" key="5">
    <source>
        <dbReference type="ARBA" id="ARBA00022989"/>
    </source>
</evidence>
<proteinExistence type="inferred from homology"/>
<feature type="transmembrane region" description="Helical" evidence="7">
    <location>
        <begin position="220"/>
        <end position="243"/>
    </location>
</feature>
<dbReference type="Gene3D" id="1.10.3720.10">
    <property type="entry name" value="MetI-like"/>
    <property type="match status" value="1"/>
</dbReference>
<dbReference type="EMBL" id="JAPMLT010000002">
    <property type="protein sequence ID" value="MCX7569632.1"/>
    <property type="molecule type" value="Genomic_DNA"/>
</dbReference>
<dbReference type="PROSITE" id="PS50928">
    <property type="entry name" value="ABC_TM1"/>
    <property type="match status" value="1"/>
</dbReference>
<name>A0ABT3X1I3_9BACL</name>
<dbReference type="Proteomes" id="UP001208017">
    <property type="component" value="Unassembled WGS sequence"/>
</dbReference>
<dbReference type="SUPFAM" id="SSF161098">
    <property type="entry name" value="MetI-like"/>
    <property type="match status" value="1"/>
</dbReference>
<dbReference type="InterPro" id="IPR000515">
    <property type="entry name" value="MetI-like"/>
</dbReference>
<comment type="subcellular location">
    <subcellularLocation>
        <location evidence="1 7">Cell membrane</location>
        <topology evidence="1 7">Multi-pass membrane protein</topology>
    </subcellularLocation>
</comment>
<keyword evidence="4 7" id="KW-0812">Transmembrane</keyword>
<comment type="similarity">
    <text evidence="7">Belongs to the binding-protein-dependent transport system permease family.</text>
</comment>
<feature type="domain" description="ABC transmembrane type-1" evidence="8">
    <location>
        <begin position="139"/>
        <end position="338"/>
    </location>
</feature>
<evidence type="ECO:0000256" key="3">
    <source>
        <dbReference type="ARBA" id="ARBA00022475"/>
    </source>
</evidence>
<feature type="transmembrane region" description="Helical" evidence="7">
    <location>
        <begin position="286"/>
        <end position="310"/>
    </location>
</feature>
<dbReference type="InterPro" id="IPR035906">
    <property type="entry name" value="MetI-like_sf"/>
</dbReference>
<evidence type="ECO:0000256" key="6">
    <source>
        <dbReference type="ARBA" id="ARBA00023136"/>
    </source>
</evidence>
<keyword evidence="10" id="KW-1185">Reference proteome</keyword>
<reference evidence="9 10" key="1">
    <citation type="submission" date="2022-11" db="EMBL/GenBank/DDBJ databases">
        <title>Study of microbial diversity in lake waters.</title>
        <authorList>
            <person name="Zhang J."/>
        </authorList>
    </citation>
    <scope>NUCLEOTIDE SEQUENCE [LARGE SCALE GENOMIC DNA]</scope>
    <source>
        <strain evidence="9 10">DT12</strain>
    </source>
</reference>
<feature type="transmembrane region" description="Helical" evidence="7">
    <location>
        <begin position="316"/>
        <end position="341"/>
    </location>
</feature>
<dbReference type="RefSeq" id="WP_267150867.1">
    <property type="nucleotide sequence ID" value="NZ_JAPMLT010000002.1"/>
</dbReference>
<feature type="transmembrane region" description="Helical" evidence="7">
    <location>
        <begin position="145"/>
        <end position="166"/>
    </location>
</feature>
<keyword evidence="3" id="KW-1003">Cell membrane</keyword>
<sequence length="353" mass="39319">MILRGLIIFVCVVAGIFLASNVDKGVERFAPDQLHVQLRGTDEYERVLAKLPEVHILDRETGLVQIPYGQTTAYIERLREHPEVGMAFLVPVEPTFSLKRYGSELSKQLNQYREGNYGELYYNRAPRAYPINSYLENMISRSLSYLIPALIFSVTAGLLLAIWGSLQPRIGRLLDGGQALLMALPDFFIVVLLQILAIFLAKAAGRTVIKIMQVGDDVPFVIPFLAIVILPTALIYGAMRIAFDREWQESYIMTAKSKGLTRTQIFFRHILRNTLEDFLVILPKSVALAVTSLVIAEVMTGVFGLGGYAVNERITYVTSLPITCVLLAAFVMATHLIVAVLRNTLIVQTKEGA</sequence>
<evidence type="ECO:0000256" key="1">
    <source>
        <dbReference type="ARBA" id="ARBA00004651"/>
    </source>
</evidence>
<evidence type="ECO:0000256" key="4">
    <source>
        <dbReference type="ARBA" id="ARBA00022692"/>
    </source>
</evidence>
<dbReference type="CDD" id="cd06261">
    <property type="entry name" value="TM_PBP2"/>
    <property type="match status" value="1"/>
</dbReference>
<organism evidence="9 10">
    <name type="scientific">Tumebacillus lacus</name>
    <dbReference type="NCBI Taxonomy" id="2995335"/>
    <lineage>
        <taxon>Bacteria</taxon>
        <taxon>Bacillati</taxon>
        <taxon>Bacillota</taxon>
        <taxon>Bacilli</taxon>
        <taxon>Bacillales</taxon>
        <taxon>Alicyclobacillaceae</taxon>
        <taxon>Tumebacillus</taxon>
    </lineage>
</organism>
<accession>A0ABT3X1I3</accession>
<comment type="caution">
    <text evidence="9">The sequence shown here is derived from an EMBL/GenBank/DDBJ whole genome shotgun (WGS) entry which is preliminary data.</text>
</comment>
<keyword evidence="6 7" id="KW-0472">Membrane</keyword>
<dbReference type="PANTHER" id="PTHR30465">
    <property type="entry name" value="INNER MEMBRANE ABC TRANSPORTER"/>
    <property type="match status" value="1"/>
</dbReference>
<evidence type="ECO:0000313" key="10">
    <source>
        <dbReference type="Proteomes" id="UP001208017"/>
    </source>
</evidence>
<gene>
    <name evidence="9" type="ORF">OS242_06620</name>
</gene>
<dbReference type="Pfam" id="PF00528">
    <property type="entry name" value="BPD_transp_1"/>
    <property type="match status" value="1"/>
</dbReference>
<feature type="transmembrane region" description="Helical" evidence="7">
    <location>
        <begin position="178"/>
        <end position="200"/>
    </location>
</feature>
<evidence type="ECO:0000256" key="7">
    <source>
        <dbReference type="RuleBase" id="RU363032"/>
    </source>
</evidence>
<evidence type="ECO:0000313" key="9">
    <source>
        <dbReference type="EMBL" id="MCX7569632.1"/>
    </source>
</evidence>
<keyword evidence="2 7" id="KW-0813">Transport</keyword>